<feature type="compositionally biased region" description="Polar residues" evidence="1">
    <location>
        <begin position="175"/>
        <end position="192"/>
    </location>
</feature>
<reference evidence="2" key="1">
    <citation type="journal article" date="2000" name="J. Biosci. Bioeng.">
        <title>Mapping of cDNA clones on contig of Chlorella chromosome I.</title>
        <authorList>
            <person name="Maki S."/>
            <person name="Ohta Y."/>
            <person name="Noutoshi Y."/>
            <person name="Fujie M."/>
            <person name="Usami S."/>
            <person name="Yamada T."/>
        </authorList>
    </citation>
    <scope>NUCLEOTIDE SEQUENCE</scope>
    <source>
        <strain evidence="2">C-169</strain>
    </source>
</reference>
<dbReference type="AlphaFoldDB" id="Q9LRG4"/>
<name>Q9LRG4_CHLVU</name>
<evidence type="ECO:0000313" key="2">
    <source>
        <dbReference type="EMBL" id="BAA99564.1"/>
    </source>
</evidence>
<feature type="compositionally biased region" description="Low complexity" evidence="1">
    <location>
        <begin position="206"/>
        <end position="215"/>
    </location>
</feature>
<proteinExistence type="evidence at transcript level"/>
<sequence>RREELSWPTTTITTTPPLLHRCVTSTVPTAARTGASTPVWCPTLLTNRWKIAHCAVQLYPGRRRIRSHTLRLRRAGNHWADAGAEGCAGSRRGFQERYHIPQSAFPRSGGATHLPQRRPSLHPQCLRPRRFLEGTLAHALLTPAANNNNNNGAGGAANNNNNNNNNGGGAANNNTITTTATEAVESQTTPLPQQQQRRQRRRWRHNQQQCQQQPRGCGAPVLVSQPAHSSPRL</sequence>
<evidence type="ECO:0000256" key="1">
    <source>
        <dbReference type="SAM" id="MobiDB-lite"/>
    </source>
</evidence>
<protein>
    <submittedName>
        <fullName evidence="2">TTG-binding protein homolog</fullName>
    </submittedName>
</protein>
<organism evidence="2">
    <name type="scientific">Chlorella vulgaris</name>
    <name type="common">Green alga</name>
    <dbReference type="NCBI Taxonomy" id="3077"/>
    <lineage>
        <taxon>Eukaryota</taxon>
        <taxon>Viridiplantae</taxon>
        <taxon>Chlorophyta</taxon>
        <taxon>core chlorophytes</taxon>
        <taxon>Trebouxiophyceae</taxon>
        <taxon>Chlorellales</taxon>
        <taxon>Chlorellaceae</taxon>
        <taxon>Chlorella clade</taxon>
        <taxon>Chlorella</taxon>
    </lineage>
</organism>
<feature type="region of interest" description="Disordered" evidence="1">
    <location>
        <begin position="143"/>
        <end position="233"/>
    </location>
</feature>
<feature type="non-terminal residue" evidence="2">
    <location>
        <position position="1"/>
    </location>
</feature>
<feature type="region of interest" description="Disordered" evidence="1">
    <location>
        <begin position="103"/>
        <end position="122"/>
    </location>
</feature>
<accession>Q9LRG4</accession>
<dbReference type="EMBL" id="AB036817">
    <property type="protein sequence ID" value="BAA99564.1"/>
    <property type="molecule type" value="mRNA"/>
</dbReference>
<feature type="compositionally biased region" description="Low complexity" evidence="1">
    <location>
        <begin position="144"/>
        <end position="165"/>
    </location>
</feature>
<feature type="non-terminal residue" evidence="2">
    <location>
        <position position="233"/>
    </location>
</feature>